<organism evidence="2 3">
    <name type="scientific">Blastomyces silverae</name>
    <dbReference type="NCBI Taxonomy" id="2060906"/>
    <lineage>
        <taxon>Eukaryota</taxon>
        <taxon>Fungi</taxon>
        <taxon>Dikarya</taxon>
        <taxon>Ascomycota</taxon>
        <taxon>Pezizomycotina</taxon>
        <taxon>Eurotiomycetes</taxon>
        <taxon>Eurotiomycetidae</taxon>
        <taxon>Onygenales</taxon>
        <taxon>Ajellomycetaceae</taxon>
        <taxon>Blastomyces</taxon>
    </lineage>
</organism>
<feature type="non-terminal residue" evidence="2">
    <location>
        <position position="1"/>
    </location>
</feature>
<gene>
    <name evidence="2" type="ORF">EMPG_14676</name>
</gene>
<accession>A0A0H1BFV7</accession>
<proteinExistence type="predicted"/>
<sequence length="95" mass="10122">LKNEQSKVVGEGGNGNTTSQGIQWEILAGPMPEMLNGLADEERLVLSNFGGTKGSDNTAGSDTGLPAERQMTNPKSRAPSHRPIIALKAQFFLEL</sequence>
<protein>
    <submittedName>
        <fullName evidence="2">Uncharacterized protein</fullName>
    </submittedName>
</protein>
<evidence type="ECO:0000256" key="1">
    <source>
        <dbReference type="SAM" id="MobiDB-lite"/>
    </source>
</evidence>
<reference evidence="3" key="1">
    <citation type="journal article" date="2015" name="PLoS Genet.">
        <title>The dynamic genome and transcriptome of the human fungal pathogen Blastomyces and close relative Emmonsia.</title>
        <authorList>
            <person name="Munoz J.F."/>
            <person name="Gauthier G.M."/>
            <person name="Desjardins C.A."/>
            <person name="Gallo J.E."/>
            <person name="Holder J."/>
            <person name="Sullivan T.D."/>
            <person name="Marty A.J."/>
            <person name="Carmen J.C."/>
            <person name="Chen Z."/>
            <person name="Ding L."/>
            <person name="Gujja S."/>
            <person name="Magrini V."/>
            <person name="Misas E."/>
            <person name="Mitreva M."/>
            <person name="Priest M."/>
            <person name="Saif S."/>
            <person name="Whiston E.A."/>
            <person name="Young S."/>
            <person name="Zeng Q."/>
            <person name="Goldman W.E."/>
            <person name="Mardis E.R."/>
            <person name="Taylor J.W."/>
            <person name="McEwen J.G."/>
            <person name="Clay O.K."/>
            <person name="Klein B.S."/>
            <person name="Cuomo C.A."/>
        </authorList>
    </citation>
    <scope>NUCLEOTIDE SEQUENCE [LARGE SCALE GENOMIC DNA]</scope>
    <source>
        <strain evidence="3">UAMH 139</strain>
    </source>
</reference>
<dbReference type="Proteomes" id="UP000053573">
    <property type="component" value="Unassembled WGS sequence"/>
</dbReference>
<name>A0A0H1BFV7_9EURO</name>
<dbReference type="AlphaFoldDB" id="A0A0H1BFV7"/>
<evidence type="ECO:0000313" key="2">
    <source>
        <dbReference type="EMBL" id="KLJ09902.1"/>
    </source>
</evidence>
<comment type="caution">
    <text evidence="2">The sequence shown here is derived from an EMBL/GenBank/DDBJ whole genome shotgun (WGS) entry which is preliminary data.</text>
</comment>
<keyword evidence="3" id="KW-1185">Reference proteome</keyword>
<feature type="region of interest" description="Disordered" evidence="1">
    <location>
        <begin position="49"/>
        <end position="80"/>
    </location>
</feature>
<feature type="non-terminal residue" evidence="2">
    <location>
        <position position="95"/>
    </location>
</feature>
<evidence type="ECO:0000313" key="3">
    <source>
        <dbReference type="Proteomes" id="UP000053573"/>
    </source>
</evidence>
<feature type="region of interest" description="Disordered" evidence="1">
    <location>
        <begin position="1"/>
        <end position="20"/>
    </location>
</feature>
<dbReference type="EMBL" id="LDEV01002217">
    <property type="protein sequence ID" value="KLJ09902.1"/>
    <property type="molecule type" value="Genomic_DNA"/>
</dbReference>